<keyword evidence="1" id="KW-0472">Membrane</keyword>
<sequence>MVSESTFLRFVRASAWYDLIVTLPFATPWTFALLHQGLSLLAHALGIGSLPAFEPAHLLMANLMGSVVCVWSVLRIRQPSVALGRYDAVARSLFAAWQAYALAWGATLLVVPFLVAEIGFGLLQSVPVGRVPERTGTQAAGLECLSDQALD</sequence>
<accession>A0ABN9IL09</accession>
<dbReference type="Proteomes" id="UP001189813">
    <property type="component" value="Unassembled WGS sequence"/>
</dbReference>
<proteinExistence type="predicted"/>
<evidence type="ECO:0000256" key="1">
    <source>
        <dbReference type="SAM" id="Phobius"/>
    </source>
</evidence>
<evidence type="ECO:0000313" key="2">
    <source>
        <dbReference type="EMBL" id="CAJ0786302.1"/>
    </source>
</evidence>
<gene>
    <name evidence="2" type="ORF">LMG19083_01414</name>
</gene>
<evidence type="ECO:0000313" key="3">
    <source>
        <dbReference type="Proteomes" id="UP001189813"/>
    </source>
</evidence>
<dbReference type="EMBL" id="CATZBU010000003">
    <property type="protein sequence ID" value="CAJ0786302.1"/>
    <property type="molecule type" value="Genomic_DNA"/>
</dbReference>
<dbReference type="RefSeq" id="WP_316664930.1">
    <property type="nucleotide sequence ID" value="NZ_CATZBU010000003.1"/>
</dbReference>
<reference evidence="2 3" key="1">
    <citation type="submission" date="2023-07" db="EMBL/GenBank/DDBJ databases">
        <authorList>
            <person name="Peeters C."/>
        </authorList>
    </citation>
    <scope>NUCLEOTIDE SEQUENCE [LARGE SCALE GENOMIC DNA]</scope>
    <source>
        <strain evidence="2 3">LMG 19083</strain>
    </source>
</reference>
<keyword evidence="1" id="KW-1133">Transmembrane helix</keyword>
<keyword evidence="1" id="KW-0812">Transmembrane</keyword>
<comment type="caution">
    <text evidence="2">The sequence shown here is derived from an EMBL/GenBank/DDBJ whole genome shotgun (WGS) entry which is preliminary data.</text>
</comment>
<feature type="transmembrane region" description="Helical" evidence="1">
    <location>
        <begin position="94"/>
        <end position="115"/>
    </location>
</feature>
<name>A0ABN9IL09_9RALS</name>
<organism evidence="2 3">
    <name type="scientific">Ralstonia psammae</name>
    <dbReference type="NCBI Taxonomy" id="3058598"/>
    <lineage>
        <taxon>Bacteria</taxon>
        <taxon>Pseudomonadati</taxon>
        <taxon>Pseudomonadota</taxon>
        <taxon>Betaproteobacteria</taxon>
        <taxon>Burkholderiales</taxon>
        <taxon>Burkholderiaceae</taxon>
        <taxon>Ralstonia</taxon>
    </lineage>
</organism>
<evidence type="ECO:0008006" key="4">
    <source>
        <dbReference type="Google" id="ProtNLM"/>
    </source>
</evidence>
<protein>
    <recommendedName>
        <fullName evidence="4">Transmembrane protein</fullName>
    </recommendedName>
</protein>
<keyword evidence="3" id="KW-1185">Reference proteome</keyword>
<feature type="transmembrane region" description="Helical" evidence="1">
    <location>
        <begin position="15"/>
        <end position="35"/>
    </location>
</feature>
<feature type="transmembrane region" description="Helical" evidence="1">
    <location>
        <begin position="55"/>
        <end position="74"/>
    </location>
</feature>